<dbReference type="GO" id="GO:0005874">
    <property type="term" value="C:microtubule"/>
    <property type="evidence" value="ECO:0007669"/>
    <property type="project" value="UniProtKB-KW"/>
</dbReference>
<dbReference type="GO" id="GO:0000278">
    <property type="term" value="P:mitotic cell cycle"/>
    <property type="evidence" value="ECO:0007669"/>
    <property type="project" value="UniProtKB-ARBA"/>
</dbReference>
<reference evidence="14" key="2">
    <citation type="journal article" date="2013" name="Nature">
        <title>Insights into bilaterian evolution from three spiralian genomes.</title>
        <authorList>
            <person name="Simakov O."/>
            <person name="Marletaz F."/>
            <person name="Cho S.J."/>
            <person name="Edsinger-Gonzales E."/>
            <person name="Havlak P."/>
            <person name="Hellsten U."/>
            <person name="Kuo D.H."/>
            <person name="Larsson T."/>
            <person name="Lv J."/>
            <person name="Arendt D."/>
            <person name="Savage R."/>
            <person name="Osoegawa K."/>
            <person name="de Jong P."/>
            <person name="Grimwood J."/>
            <person name="Chapman J.A."/>
            <person name="Shapiro H."/>
            <person name="Aerts A."/>
            <person name="Otillar R.P."/>
            <person name="Terry A.Y."/>
            <person name="Boore J.L."/>
            <person name="Grigoriev I.V."/>
            <person name="Lindberg D.R."/>
            <person name="Seaver E.C."/>
            <person name="Weisblat D.A."/>
            <person name="Putnam N.H."/>
            <person name="Rokhsar D.S."/>
        </authorList>
    </citation>
    <scope>NUCLEOTIDE SEQUENCE</scope>
    <source>
        <strain evidence="14">I ESC-2004</strain>
    </source>
</reference>
<comment type="similarity">
    <text evidence="9">Belongs to the TRAFAC class myosin-kinesin ATPase superfamily. Kinesin family. KIN-12 subfamily.</text>
</comment>
<keyword evidence="8" id="KW-0206">Cytoskeleton</keyword>
<dbReference type="EnsemblMetazoa" id="CapteT125049">
    <property type="protein sequence ID" value="CapteP125049"/>
    <property type="gene ID" value="CapteG125049"/>
</dbReference>
<dbReference type="AlphaFoldDB" id="X1YYT2"/>
<keyword evidence="3 11" id="KW-0493">Microtubule</keyword>
<dbReference type="PROSITE" id="PS50067">
    <property type="entry name" value="KINESIN_MOTOR_2"/>
    <property type="match status" value="1"/>
</dbReference>
<dbReference type="InterPro" id="IPR019821">
    <property type="entry name" value="Kinesin_motor_CS"/>
</dbReference>
<keyword evidence="4 10" id="KW-0547">Nucleotide-binding</keyword>
<evidence type="ECO:0000313" key="13">
    <source>
        <dbReference type="EnsemblMetazoa" id="CapteP125049"/>
    </source>
</evidence>
<keyword evidence="7 10" id="KW-0505">Motor protein</keyword>
<evidence type="ECO:0000256" key="11">
    <source>
        <dbReference type="RuleBase" id="RU000394"/>
    </source>
</evidence>
<dbReference type="GO" id="GO:0003777">
    <property type="term" value="F:microtubule motor activity"/>
    <property type="evidence" value="ECO:0007669"/>
    <property type="project" value="InterPro"/>
</dbReference>
<dbReference type="OMA" id="ECCITAK"/>
<reference evidence="14" key="1">
    <citation type="submission" date="2012-12" db="EMBL/GenBank/DDBJ databases">
        <authorList>
            <person name="Hellsten U."/>
            <person name="Grimwood J."/>
            <person name="Chapman J.A."/>
            <person name="Shapiro H."/>
            <person name="Aerts A."/>
            <person name="Otillar R.P."/>
            <person name="Terry A.Y."/>
            <person name="Boore J.L."/>
            <person name="Simakov O."/>
            <person name="Marletaz F."/>
            <person name="Cho S.-J."/>
            <person name="Edsinger-Gonzales E."/>
            <person name="Havlak P."/>
            <person name="Kuo D.-H."/>
            <person name="Larsson T."/>
            <person name="Lv J."/>
            <person name="Arendt D."/>
            <person name="Savage R."/>
            <person name="Osoegawa K."/>
            <person name="de Jong P."/>
            <person name="Lindberg D.R."/>
            <person name="Seaver E.C."/>
            <person name="Weisblat D.A."/>
            <person name="Putnam N.H."/>
            <person name="Grigoriev I.V."/>
            <person name="Rokhsar D.S."/>
        </authorList>
    </citation>
    <scope>NUCLEOTIDE SEQUENCE</scope>
    <source>
        <strain evidence="14">I ESC-2004</strain>
    </source>
</reference>
<comment type="subcellular location">
    <subcellularLocation>
        <location evidence="1">Cytoplasm</location>
        <location evidence="1">Cytoskeleton</location>
        <location evidence="1">Spindle</location>
    </subcellularLocation>
</comment>
<dbReference type="InterPro" id="IPR001752">
    <property type="entry name" value="Kinesin_motor_dom"/>
</dbReference>
<keyword evidence="2" id="KW-0963">Cytoplasm</keyword>
<dbReference type="Pfam" id="PF00225">
    <property type="entry name" value="Kinesin"/>
    <property type="match status" value="1"/>
</dbReference>
<dbReference type="HOGENOM" id="CLU_001485_2_0_1"/>
<dbReference type="PANTHER" id="PTHR37739:SF8">
    <property type="entry name" value="KINESIN-LIKE PROTEIN KIN-12D"/>
    <property type="match status" value="1"/>
</dbReference>
<accession>X1YYT2</accession>
<dbReference type="FunFam" id="3.40.850.10:FF:000034">
    <property type="entry name" value="Kinesin family member 15"/>
    <property type="match status" value="1"/>
</dbReference>
<feature type="domain" description="Kinesin motor" evidence="12">
    <location>
        <begin position="1"/>
        <end position="302"/>
    </location>
</feature>
<dbReference type="InterPro" id="IPR036961">
    <property type="entry name" value="Kinesin_motor_dom_sf"/>
</dbReference>
<evidence type="ECO:0000256" key="4">
    <source>
        <dbReference type="ARBA" id="ARBA00022741"/>
    </source>
</evidence>
<reference evidence="13" key="3">
    <citation type="submission" date="2015-06" db="UniProtKB">
        <authorList>
            <consortium name="EnsemblMetazoa"/>
        </authorList>
    </citation>
    <scope>IDENTIFICATION</scope>
</reference>
<keyword evidence="6" id="KW-0175">Coiled coil</keyword>
<evidence type="ECO:0000256" key="9">
    <source>
        <dbReference type="ARBA" id="ARBA00034488"/>
    </source>
</evidence>
<evidence type="ECO:0000313" key="14">
    <source>
        <dbReference type="Proteomes" id="UP000014760"/>
    </source>
</evidence>
<organism evidence="13 14">
    <name type="scientific">Capitella teleta</name>
    <name type="common">Polychaete worm</name>
    <dbReference type="NCBI Taxonomy" id="283909"/>
    <lineage>
        <taxon>Eukaryota</taxon>
        <taxon>Metazoa</taxon>
        <taxon>Spiralia</taxon>
        <taxon>Lophotrochozoa</taxon>
        <taxon>Annelida</taxon>
        <taxon>Polychaeta</taxon>
        <taxon>Sedentaria</taxon>
        <taxon>Scolecida</taxon>
        <taxon>Capitellidae</taxon>
        <taxon>Capitella</taxon>
    </lineage>
</organism>
<name>X1YYT2_CAPTE</name>
<dbReference type="GO" id="GO:0005813">
    <property type="term" value="C:centrosome"/>
    <property type="evidence" value="ECO:0007669"/>
    <property type="project" value="UniProtKB-ARBA"/>
</dbReference>
<dbReference type="InterPro" id="IPR027417">
    <property type="entry name" value="P-loop_NTPase"/>
</dbReference>
<evidence type="ECO:0000256" key="8">
    <source>
        <dbReference type="ARBA" id="ARBA00023212"/>
    </source>
</evidence>
<dbReference type="SUPFAM" id="SSF52540">
    <property type="entry name" value="P-loop containing nucleoside triphosphate hydrolases"/>
    <property type="match status" value="1"/>
</dbReference>
<protein>
    <recommendedName>
        <fullName evidence="11">Kinesin-like protein</fullName>
    </recommendedName>
</protein>
<evidence type="ECO:0000256" key="2">
    <source>
        <dbReference type="ARBA" id="ARBA00022490"/>
    </source>
</evidence>
<evidence type="ECO:0000256" key="6">
    <source>
        <dbReference type="ARBA" id="ARBA00023054"/>
    </source>
</evidence>
<dbReference type="Gene3D" id="3.40.850.10">
    <property type="entry name" value="Kinesin motor domain"/>
    <property type="match status" value="1"/>
</dbReference>
<evidence type="ECO:0000256" key="5">
    <source>
        <dbReference type="ARBA" id="ARBA00022840"/>
    </source>
</evidence>
<dbReference type="GO" id="GO:0005829">
    <property type="term" value="C:cytosol"/>
    <property type="evidence" value="ECO:0007669"/>
    <property type="project" value="UniProtKB-ARBA"/>
</dbReference>
<evidence type="ECO:0000256" key="1">
    <source>
        <dbReference type="ARBA" id="ARBA00004186"/>
    </source>
</evidence>
<keyword evidence="5 10" id="KW-0067">ATP-binding</keyword>
<dbReference type="GO" id="GO:0005819">
    <property type="term" value="C:spindle"/>
    <property type="evidence" value="ECO:0007669"/>
    <property type="project" value="UniProtKB-SubCell"/>
</dbReference>
<dbReference type="PROSITE" id="PS00411">
    <property type="entry name" value="KINESIN_MOTOR_1"/>
    <property type="match status" value="1"/>
</dbReference>
<dbReference type="PANTHER" id="PTHR37739">
    <property type="entry name" value="KINESIN-LIKE PROTEIN KIN-12D"/>
    <property type="match status" value="1"/>
</dbReference>
<dbReference type="InterPro" id="IPR044986">
    <property type="entry name" value="KIF15/KIN-12"/>
</dbReference>
<dbReference type="GO" id="GO:0007018">
    <property type="term" value="P:microtubule-based movement"/>
    <property type="evidence" value="ECO:0007669"/>
    <property type="project" value="InterPro"/>
</dbReference>
<dbReference type="SMART" id="SM00129">
    <property type="entry name" value="KISc"/>
    <property type="match status" value="1"/>
</dbReference>
<evidence type="ECO:0000256" key="3">
    <source>
        <dbReference type="ARBA" id="ARBA00022701"/>
    </source>
</evidence>
<sequence length="350" mass="38853">KPDAKTFTFDQILDSSSTQEAVFQNIGMQVIESCVAGYNGTIFAYGQTGSGKTFSMLGPSEEAGNNFNHPLRGVIPRGFDFLFGLIQKENELHDGKIEYLCKASFIEIYNEQIFDLLDPASRGLQLREDIKRGVFVDHQIERVISSSAEAYEVLSDGWVNRTVAATSMNRESSRSHAVFSIYIESKMTKDGVVNMRSSQLNLVDLAGSERQKDANTTGIRLKASGNINKSLSVLGNVIMALGSQSAGKMKFVPYRESKLTFLLRDSLGGNAKTTIVACVNPSSKCYGETLSTLNFARRAKLIKNKVWISQVNFCFIDNFVFTSIRLLSMRTPKVILLISKMRLNASKMRL</sequence>
<dbReference type="Proteomes" id="UP000014760">
    <property type="component" value="Unassembled WGS sequence"/>
</dbReference>
<feature type="binding site" evidence="10">
    <location>
        <begin position="46"/>
        <end position="53"/>
    </location>
    <ligand>
        <name>ATP</name>
        <dbReference type="ChEBI" id="CHEBI:30616"/>
    </ligand>
</feature>
<dbReference type="GO" id="GO:0005524">
    <property type="term" value="F:ATP binding"/>
    <property type="evidence" value="ECO:0007669"/>
    <property type="project" value="UniProtKB-UniRule"/>
</dbReference>
<evidence type="ECO:0000256" key="10">
    <source>
        <dbReference type="PROSITE-ProRule" id="PRU00283"/>
    </source>
</evidence>
<proteinExistence type="inferred from homology"/>
<dbReference type="EMBL" id="AMQN01012456">
    <property type="status" value="NOT_ANNOTATED_CDS"/>
    <property type="molecule type" value="Genomic_DNA"/>
</dbReference>
<keyword evidence="14" id="KW-1185">Reference proteome</keyword>
<evidence type="ECO:0000259" key="12">
    <source>
        <dbReference type="PROSITE" id="PS50067"/>
    </source>
</evidence>
<dbReference type="GO" id="GO:0008017">
    <property type="term" value="F:microtubule binding"/>
    <property type="evidence" value="ECO:0007669"/>
    <property type="project" value="InterPro"/>
</dbReference>
<dbReference type="PRINTS" id="PR00380">
    <property type="entry name" value="KINESINHEAVY"/>
</dbReference>
<evidence type="ECO:0000256" key="7">
    <source>
        <dbReference type="ARBA" id="ARBA00023175"/>
    </source>
</evidence>